<dbReference type="AlphaFoldDB" id="A0A9P4LBA1"/>
<organism evidence="7 8">
    <name type="scientific">Cucurbitaria berberidis CBS 394.84</name>
    <dbReference type="NCBI Taxonomy" id="1168544"/>
    <lineage>
        <taxon>Eukaryota</taxon>
        <taxon>Fungi</taxon>
        <taxon>Dikarya</taxon>
        <taxon>Ascomycota</taxon>
        <taxon>Pezizomycotina</taxon>
        <taxon>Dothideomycetes</taxon>
        <taxon>Pleosporomycetidae</taxon>
        <taxon>Pleosporales</taxon>
        <taxon>Pleosporineae</taxon>
        <taxon>Cucurbitariaceae</taxon>
        <taxon>Cucurbitaria</taxon>
    </lineage>
</organism>
<keyword evidence="4" id="KW-0539">Nucleus</keyword>
<evidence type="ECO:0000256" key="1">
    <source>
        <dbReference type="ARBA" id="ARBA00004123"/>
    </source>
</evidence>
<dbReference type="InterPro" id="IPR037802">
    <property type="entry name" value="SGF29"/>
</dbReference>
<comment type="subcellular location">
    <subcellularLocation>
        <location evidence="1">Nucleus</location>
    </subcellularLocation>
</comment>
<dbReference type="CDD" id="cd20394">
    <property type="entry name" value="Tudor_SGF29_rpt2"/>
    <property type="match status" value="1"/>
</dbReference>
<evidence type="ECO:0000259" key="6">
    <source>
        <dbReference type="PROSITE" id="PS51518"/>
    </source>
</evidence>
<dbReference type="PANTHER" id="PTHR21539">
    <property type="entry name" value="SAGA-ASSOCIATED FACTOR 29"/>
    <property type="match status" value="1"/>
</dbReference>
<dbReference type="EMBL" id="ML976615">
    <property type="protein sequence ID" value="KAF1849351.1"/>
    <property type="molecule type" value="Genomic_DNA"/>
</dbReference>
<dbReference type="Proteomes" id="UP000800039">
    <property type="component" value="Unassembled WGS sequence"/>
</dbReference>
<dbReference type="Gene3D" id="2.30.30.140">
    <property type="match status" value="1"/>
</dbReference>
<dbReference type="PANTHER" id="PTHR21539:SF0">
    <property type="entry name" value="SAGA-ASSOCIATED FACTOR 29"/>
    <property type="match status" value="1"/>
</dbReference>
<evidence type="ECO:0000313" key="7">
    <source>
        <dbReference type="EMBL" id="KAF1849351.1"/>
    </source>
</evidence>
<evidence type="ECO:0000256" key="2">
    <source>
        <dbReference type="ARBA" id="ARBA00023015"/>
    </source>
</evidence>
<evidence type="ECO:0000256" key="5">
    <source>
        <dbReference type="SAM" id="MobiDB-lite"/>
    </source>
</evidence>
<dbReference type="InterPro" id="IPR010750">
    <property type="entry name" value="SGF29_tudor-like_dom"/>
</dbReference>
<dbReference type="InterPro" id="IPR047288">
    <property type="entry name" value="Tudor_SGF29_rpt1"/>
</dbReference>
<reference evidence="7" key="1">
    <citation type="submission" date="2020-01" db="EMBL/GenBank/DDBJ databases">
        <authorList>
            <consortium name="DOE Joint Genome Institute"/>
            <person name="Haridas S."/>
            <person name="Albert R."/>
            <person name="Binder M."/>
            <person name="Bloem J."/>
            <person name="Labutti K."/>
            <person name="Salamov A."/>
            <person name="Andreopoulos B."/>
            <person name="Baker S.E."/>
            <person name="Barry K."/>
            <person name="Bills G."/>
            <person name="Bluhm B.H."/>
            <person name="Cannon C."/>
            <person name="Castanera R."/>
            <person name="Culley D.E."/>
            <person name="Daum C."/>
            <person name="Ezra D."/>
            <person name="Gonzalez J.B."/>
            <person name="Henrissat B."/>
            <person name="Kuo A."/>
            <person name="Liang C."/>
            <person name="Lipzen A."/>
            <person name="Lutzoni F."/>
            <person name="Magnuson J."/>
            <person name="Mondo S."/>
            <person name="Nolan M."/>
            <person name="Ohm R."/>
            <person name="Pangilinan J."/>
            <person name="Park H.-J."/>
            <person name="Ramirez L."/>
            <person name="Alfaro M."/>
            <person name="Sun H."/>
            <person name="Tritt A."/>
            <person name="Yoshinaga Y."/>
            <person name="Zwiers L.-H."/>
            <person name="Turgeon B.G."/>
            <person name="Goodwin S.B."/>
            <person name="Spatafora J.W."/>
            <person name="Crous P.W."/>
            <person name="Grigoriev I.V."/>
        </authorList>
    </citation>
    <scope>NUCLEOTIDE SEQUENCE</scope>
    <source>
        <strain evidence="7">CBS 394.84</strain>
    </source>
</reference>
<name>A0A9P4LBA1_9PLEO</name>
<dbReference type="GO" id="GO:0000124">
    <property type="term" value="C:SAGA complex"/>
    <property type="evidence" value="ECO:0007669"/>
    <property type="project" value="InterPro"/>
</dbReference>
<dbReference type="GeneID" id="63849018"/>
<feature type="region of interest" description="Disordered" evidence="5">
    <location>
        <begin position="112"/>
        <end position="204"/>
    </location>
</feature>
<keyword evidence="3" id="KW-0804">Transcription</keyword>
<comment type="caution">
    <text evidence="7">The sequence shown here is derived from an EMBL/GenBank/DDBJ whole genome shotgun (WGS) entry which is preliminary data.</text>
</comment>
<accession>A0A9P4LBA1</accession>
<sequence length="363" mass="40083">MAARSRPRGGQLKDEFDEERSIWNSIKSDGKRVDQLMREAETIRVRLGELSADQDSRLARGAEPSSRIDEELEKSLREDIRLCNEIQTLLQPIEGGNDICTQLTLLSALRASEEVTSSASRATSVGGKSGRDRQGKRKLTDVDDRDSIAADSPGGPSPKVVISSQKDRLVAKTNSSSRAGSVPAVREGSVKMEDDKDDMGKDARPRLFPQTEVLYRNNAKNRSSSSSSANYEGEGILCRVTSVIGEGKQRRYEIIDADPDPPTPSMPYRASVNHLIPIPPLTSNLTLPDLPKGRNVLALYPGTTTFYKAEVVASWKISDGKVKKEDGGKEGEHVENLVRLRFEGEDEADREMSVERRYVLPDK</sequence>
<feature type="compositionally biased region" description="Polar residues" evidence="5">
    <location>
        <begin position="114"/>
        <end position="123"/>
    </location>
</feature>
<dbReference type="GO" id="GO:0005634">
    <property type="term" value="C:nucleus"/>
    <property type="evidence" value="ECO:0007669"/>
    <property type="project" value="UniProtKB-SubCell"/>
</dbReference>
<dbReference type="Pfam" id="PF07039">
    <property type="entry name" value="SGF29_Tudor"/>
    <property type="match status" value="1"/>
</dbReference>
<feature type="compositionally biased region" description="Basic and acidic residues" evidence="5">
    <location>
        <begin position="188"/>
        <end position="204"/>
    </location>
</feature>
<dbReference type="InterPro" id="IPR047287">
    <property type="entry name" value="Tudor_SGF29_rpt2"/>
</dbReference>
<evidence type="ECO:0000256" key="4">
    <source>
        <dbReference type="ARBA" id="ARBA00023242"/>
    </source>
</evidence>
<keyword evidence="8" id="KW-1185">Reference proteome</keyword>
<proteinExistence type="predicted"/>
<gene>
    <name evidence="7" type="ORF">K460DRAFT_354208</name>
</gene>
<protein>
    <recommendedName>
        <fullName evidence="6">SGF29 C-terminal domain-containing protein</fullName>
    </recommendedName>
</protein>
<evidence type="ECO:0000313" key="8">
    <source>
        <dbReference type="Proteomes" id="UP000800039"/>
    </source>
</evidence>
<dbReference type="PROSITE" id="PS51518">
    <property type="entry name" value="SGF29_C"/>
    <property type="match status" value="1"/>
</dbReference>
<feature type="compositionally biased region" description="Basic and acidic residues" evidence="5">
    <location>
        <begin position="129"/>
        <end position="148"/>
    </location>
</feature>
<dbReference type="RefSeq" id="XP_040791914.1">
    <property type="nucleotide sequence ID" value="XM_040931766.1"/>
</dbReference>
<evidence type="ECO:0000256" key="3">
    <source>
        <dbReference type="ARBA" id="ARBA00023163"/>
    </source>
</evidence>
<keyword evidence="2" id="KW-0805">Transcription regulation</keyword>
<dbReference type="CDD" id="cd20393">
    <property type="entry name" value="Tudor_SGF29_rpt1"/>
    <property type="match status" value="1"/>
</dbReference>
<feature type="domain" description="SGF29 C-terminal" evidence="6">
    <location>
        <begin position="203"/>
        <end position="363"/>
    </location>
</feature>
<dbReference type="OrthoDB" id="10265994at2759"/>